<organism evidence="1 2">
    <name type="scientific">Methanobacterium formicicum</name>
    <dbReference type="NCBI Taxonomy" id="2162"/>
    <lineage>
        <taxon>Archaea</taxon>
        <taxon>Methanobacteriati</taxon>
        <taxon>Methanobacteriota</taxon>
        <taxon>Methanomada group</taxon>
        <taxon>Methanobacteria</taxon>
        <taxon>Methanobacteriales</taxon>
        <taxon>Methanobacteriaceae</taxon>
        <taxon>Methanobacterium</taxon>
    </lineage>
</organism>
<protein>
    <submittedName>
        <fullName evidence="1">Uncharacterized protein</fullName>
    </submittedName>
</protein>
<reference evidence="1" key="1">
    <citation type="submission" date="2014-09" db="EMBL/GenBank/DDBJ databases">
        <authorList>
            <person name="Wibberg D."/>
        </authorList>
    </citation>
    <scope>NUCLEOTIDE SEQUENCE [LARGE SCALE GENOMIC DNA]</scope>
    <source>
        <strain evidence="1">Mb9</strain>
    </source>
</reference>
<dbReference type="Proteomes" id="UP000062768">
    <property type="component" value="Chromosome I"/>
</dbReference>
<proteinExistence type="predicted"/>
<dbReference type="PATRIC" id="fig|2162.10.peg.1436"/>
<evidence type="ECO:0000313" key="2">
    <source>
        <dbReference type="Proteomes" id="UP000062768"/>
    </source>
</evidence>
<gene>
    <name evidence="1" type="ORF">MB9_1373</name>
</gene>
<keyword evidence="2" id="KW-1185">Reference proteome</keyword>
<accession>A0A0S4FPQ9</accession>
<sequence>MSIKEKKCYKKPEIKIHGDLRKITKDKSGLGGDAGGLAS</sequence>
<name>A0A0S4FPQ9_METFO</name>
<dbReference type="EMBL" id="LN734822">
    <property type="protein sequence ID" value="CEL25010.1"/>
    <property type="molecule type" value="Genomic_DNA"/>
</dbReference>
<evidence type="ECO:0000313" key="1">
    <source>
        <dbReference type="EMBL" id="CEL25010.1"/>
    </source>
</evidence>
<dbReference type="AlphaFoldDB" id="A0A0S4FPQ9"/>